<dbReference type="InterPro" id="IPR013083">
    <property type="entry name" value="Znf_RING/FYVE/PHD"/>
</dbReference>
<evidence type="ECO:0000313" key="9">
    <source>
        <dbReference type="EMBL" id="CAG8634554.1"/>
    </source>
</evidence>
<proteinExistence type="predicted"/>
<feature type="coiled-coil region" evidence="5">
    <location>
        <begin position="417"/>
        <end position="472"/>
    </location>
</feature>
<feature type="compositionally biased region" description="Basic and acidic residues" evidence="6">
    <location>
        <begin position="1085"/>
        <end position="1096"/>
    </location>
</feature>
<dbReference type="Gene3D" id="3.30.40.10">
    <property type="entry name" value="Zinc/RING finger domain, C3HC4 (zinc finger)"/>
    <property type="match status" value="3"/>
</dbReference>
<feature type="domain" description="PHD-type" evidence="7">
    <location>
        <begin position="970"/>
        <end position="1049"/>
    </location>
</feature>
<feature type="compositionally biased region" description="Basic and acidic residues" evidence="6">
    <location>
        <begin position="923"/>
        <end position="934"/>
    </location>
</feature>
<evidence type="ECO:0000256" key="4">
    <source>
        <dbReference type="PROSITE-ProRule" id="PRU00146"/>
    </source>
</evidence>
<keyword evidence="5" id="KW-0175">Coiled coil</keyword>
<dbReference type="PANTHER" id="PTHR13793:SF107">
    <property type="entry name" value="BROMODOMAIN-CONTAINING PROTEIN HOMOLOG"/>
    <property type="match status" value="1"/>
</dbReference>
<feature type="region of interest" description="Disordered" evidence="6">
    <location>
        <begin position="1"/>
        <end position="21"/>
    </location>
</feature>
<dbReference type="SUPFAM" id="SSF57903">
    <property type="entry name" value="FYVE/PHD zinc finger"/>
    <property type="match status" value="2"/>
</dbReference>
<feature type="compositionally biased region" description="Basic residues" evidence="6">
    <location>
        <begin position="935"/>
        <end position="948"/>
    </location>
</feature>
<evidence type="ECO:0000256" key="2">
    <source>
        <dbReference type="ARBA" id="ARBA00022771"/>
    </source>
</evidence>
<dbReference type="Pfam" id="PF13831">
    <property type="entry name" value="PHD_2"/>
    <property type="match status" value="1"/>
</dbReference>
<evidence type="ECO:0000256" key="3">
    <source>
        <dbReference type="ARBA" id="ARBA00022833"/>
    </source>
</evidence>
<dbReference type="InterPro" id="IPR011011">
    <property type="entry name" value="Znf_FYVE_PHD"/>
</dbReference>
<accession>A0ABN7UMP6</accession>
<keyword evidence="1" id="KW-0479">Metal-binding</keyword>
<feature type="region of interest" description="Disordered" evidence="6">
    <location>
        <begin position="560"/>
        <end position="649"/>
    </location>
</feature>
<evidence type="ECO:0000313" key="10">
    <source>
        <dbReference type="Proteomes" id="UP000789901"/>
    </source>
</evidence>
<feature type="compositionally biased region" description="Basic residues" evidence="6">
    <location>
        <begin position="566"/>
        <end position="576"/>
    </location>
</feature>
<dbReference type="InterPro" id="IPR019787">
    <property type="entry name" value="Znf_PHD-finger"/>
</dbReference>
<dbReference type="Proteomes" id="UP000789901">
    <property type="component" value="Unassembled WGS sequence"/>
</dbReference>
<dbReference type="PANTHER" id="PTHR13793">
    <property type="entry name" value="PHD FINGER PROTEINS"/>
    <property type="match status" value="1"/>
</dbReference>
<feature type="compositionally biased region" description="Polar residues" evidence="6">
    <location>
        <begin position="597"/>
        <end position="613"/>
    </location>
</feature>
<feature type="region of interest" description="Disordered" evidence="6">
    <location>
        <begin position="1051"/>
        <end position="1108"/>
    </location>
</feature>
<feature type="domain" description="PHD-type" evidence="7">
    <location>
        <begin position="175"/>
        <end position="229"/>
    </location>
</feature>
<dbReference type="EMBL" id="CAJVQB010004394">
    <property type="protein sequence ID" value="CAG8634554.1"/>
    <property type="molecule type" value="Genomic_DNA"/>
</dbReference>
<keyword evidence="10" id="KW-1185">Reference proteome</keyword>
<dbReference type="InterPro" id="IPR050701">
    <property type="entry name" value="Histone_Mod_Regulator"/>
</dbReference>
<dbReference type="InterPro" id="IPR019786">
    <property type="entry name" value="Zinc_finger_PHD-type_CS"/>
</dbReference>
<feature type="domain" description="PHD-type" evidence="8">
    <location>
        <begin position="233"/>
        <end position="352"/>
    </location>
</feature>
<dbReference type="PROSITE" id="PS50016">
    <property type="entry name" value="ZF_PHD_2"/>
    <property type="match status" value="2"/>
</dbReference>
<dbReference type="SMART" id="SM00249">
    <property type="entry name" value="PHD"/>
    <property type="match status" value="3"/>
</dbReference>
<evidence type="ECO:0000256" key="5">
    <source>
        <dbReference type="SAM" id="Coils"/>
    </source>
</evidence>
<evidence type="ECO:0000259" key="8">
    <source>
        <dbReference type="PROSITE" id="PS51805"/>
    </source>
</evidence>
<protein>
    <submittedName>
        <fullName evidence="9">2153_t:CDS:1</fullName>
    </submittedName>
</protein>
<dbReference type="CDD" id="cd15492">
    <property type="entry name" value="PHD_BRPF_JADE_like"/>
    <property type="match status" value="1"/>
</dbReference>
<name>A0ABN7UMP6_GIGMA</name>
<feature type="compositionally biased region" description="Polar residues" evidence="6">
    <location>
        <begin position="633"/>
        <end position="649"/>
    </location>
</feature>
<dbReference type="Pfam" id="PF13832">
    <property type="entry name" value="zf-HC5HC2H_2"/>
    <property type="match status" value="1"/>
</dbReference>
<dbReference type="InterPro" id="IPR034732">
    <property type="entry name" value="EPHD"/>
</dbReference>
<feature type="region of interest" description="Disordered" evidence="6">
    <location>
        <begin position="906"/>
        <end position="951"/>
    </location>
</feature>
<feature type="compositionally biased region" description="Basic residues" evidence="6">
    <location>
        <begin position="614"/>
        <end position="624"/>
    </location>
</feature>
<evidence type="ECO:0000259" key="7">
    <source>
        <dbReference type="PROSITE" id="PS50016"/>
    </source>
</evidence>
<dbReference type="PROSITE" id="PS51805">
    <property type="entry name" value="EPHD"/>
    <property type="match status" value="1"/>
</dbReference>
<organism evidence="9 10">
    <name type="scientific">Gigaspora margarita</name>
    <dbReference type="NCBI Taxonomy" id="4874"/>
    <lineage>
        <taxon>Eukaryota</taxon>
        <taxon>Fungi</taxon>
        <taxon>Fungi incertae sedis</taxon>
        <taxon>Mucoromycota</taxon>
        <taxon>Glomeromycotina</taxon>
        <taxon>Glomeromycetes</taxon>
        <taxon>Diversisporales</taxon>
        <taxon>Gigasporaceae</taxon>
        <taxon>Gigaspora</taxon>
    </lineage>
</organism>
<keyword evidence="3" id="KW-0862">Zinc</keyword>
<sequence>MNTKDKNTFKRGRKSPRNTVKPVEKNLQVPKTPGNEEIVDESGSLYSKMCKFLKFLVAYTITCNTIQNTLIFQIADRGPNKRKVKMRAIAEDLFDEADPGDSDYKFVNEDSSGQEDINTDTDDTVVSDKHFSTAVNEPAEISDADFADIDNEPTPEENNEEKVREFLKKWKLDDPGVCCICLENSTTEDNMLVYCDGDDCEVVCHQECYGIVHLPATDEPWYCDKCLAKPGETVTCALCPKQSGAFRRMKEGDKAGTWVHLVCALWMPGMWIGKTAEMSEITIEIIDQKNWNKPCCVCGPGDAQEGATVHCDAGECKSWLHVTCAQSLNLLECVEEDPEISDPYFVYCPQHGSHGPPRLNEWERWYRKRDRFLDQVRKEESSARLKRIKSYSDSGTGLLEIFEDKYARYRVRREQRIARCRRKIAQMNSQIQGLGEQKDKYENQTKDYANKITNLKKENVAIEKYLEQVNESLLILSKSMINLPNTPALNAARNNSKNCPSIIDNPAVDSILKFLETTPEVQWTDQSKDIAQKIQINKLDTSCVTSLGIKSIQQIVAQREKEQKLKKTKKGKRRSTNSRTSTSGSSKKKYKEPADTQADNTANSSAQDAPSPSTKKKQRGRPAKSKTNDSKTNRSSNNDSENTDSVNSNAASFDSMQTVQDNNLIDIIDVVGDRQTNNDISLKSENFSNNIFTGSSSNVYTNGVDVGKFPFNVNKITSIATLLNPVESIMSSENSNNLNIVDNNNQNIIFGTNNLANRLAKCADGFTTNNASVNVNTINDLFNSNRIGNIGGSSINSSFINSTPAMFANGQLSSNSLSRNGGNLVNSIATSFANGVIAGPSTGGSGIGSYSQMKGILNPLHVTSVPGGFTTSPTNDTVAKISYLTSSIVPQSTVPLFTATPTPAGFFTTTPVTHEASPSKRRKVDEENHEAPVDHKRRQTSKGKKSSKKIPEQLEEVVAEDEPERPQIPQPICAVCNLVPPPSSDQPSATYITPTKARSSMLLKGRDKVHRMIRCNFCTKWYHLGCMNPARRTMPTGGYVWRCEDCDPGSDASDGSFVPENERPTSPRVPAETSEDQGDGSSQSTEKDKSKKDIVVTRKWNLRSASKH</sequence>
<gene>
    <name evidence="9" type="ORF">GMARGA_LOCUS8516</name>
</gene>
<keyword evidence="2 4" id="KW-0863">Zinc-finger</keyword>
<dbReference type="PROSITE" id="PS01359">
    <property type="entry name" value="ZF_PHD_1"/>
    <property type="match status" value="1"/>
</dbReference>
<dbReference type="Pfam" id="PF00628">
    <property type="entry name" value="PHD"/>
    <property type="match status" value="1"/>
</dbReference>
<dbReference type="InterPro" id="IPR001965">
    <property type="entry name" value="Znf_PHD"/>
</dbReference>
<evidence type="ECO:0000256" key="6">
    <source>
        <dbReference type="SAM" id="MobiDB-lite"/>
    </source>
</evidence>
<comment type="caution">
    <text evidence="9">The sequence shown here is derived from an EMBL/GenBank/DDBJ whole genome shotgun (WGS) entry which is preliminary data.</text>
</comment>
<evidence type="ECO:0000256" key="1">
    <source>
        <dbReference type="ARBA" id="ARBA00022723"/>
    </source>
</evidence>
<reference evidence="9 10" key="1">
    <citation type="submission" date="2021-06" db="EMBL/GenBank/DDBJ databases">
        <authorList>
            <person name="Kallberg Y."/>
            <person name="Tangrot J."/>
            <person name="Rosling A."/>
        </authorList>
    </citation>
    <scope>NUCLEOTIDE SEQUENCE [LARGE SCALE GENOMIC DNA]</scope>
    <source>
        <strain evidence="9 10">120-4 pot B 10/14</strain>
    </source>
</reference>